<dbReference type="GO" id="GO:0030170">
    <property type="term" value="F:pyridoxal phosphate binding"/>
    <property type="evidence" value="ECO:0007669"/>
    <property type="project" value="InterPro"/>
</dbReference>
<dbReference type="CDD" id="cd00614">
    <property type="entry name" value="CGS_like"/>
    <property type="match status" value="1"/>
</dbReference>
<dbReference type="EMBL" id="UINC01034206">
    <property type="protein sequence ID" value="SVB24690.1"/>
    <property type="molecule type" value="Genomic_DNA"/>
</dbReference>
<dbReference type="GO" id="GO:0019346">
    <property type="term" value="P:transsulfuration"/>
    <property type="evidence" value="ECO:0007669"/>
    <property type="project" value="InterPro"/>
</dbReference>
<organism evidence="4">
    <name type="scientific">marine metagenome</name>
    <dbReference type="NCBI Taxonomy" id="408172"/>
    <lineage>
        <taxon>unclassified sequences</taxon>
        <taxon>metagenomes</taxon>
        <taxon>ecological metagenomes</taxon>
    </lineage>
</organism>
<name>A0A382CF64_9ZZZZ</name>
<dbReference type="GO" id="GO:0005737">
    <property type="term" value="C:cytoplasm"/>
    <property type="evidence" value="ECO:0007669"/>
    <property type="project" value="TreeGrafter"/>
</dbReference>
<reference evidence="4" key="1">
    <citation type="submission" date="2018-05" db="EMBL/GenBank/DDBJ databases">
        <authorList>
            <person name="Lanie J.A."/>
            <person name="Ng W.-L."/>
            <person name="Kazmierczak K.M."/>
            <person name="Andrzejewski T.M."/>
            <person name="Davidsen T.M."/>
            <person name="Wayne K.J."/>
            <person name="Tettelin H."/>
            <person name="Glass J.I."/>
            <person name="Rusch D."/>
            <person name="Podicherti R."/>
            <person name="Tsui H.-C.T."/>
            <person name="Winkler M.E."/>
        </authorList>
    </citation>
    <scope>NUCLEOTIDE SEQUENCE</scope>
</reference>
<dbReference type="PANTHER" id="PTHR11808:SF75">
    <property type="entry name" value="CYSTATHIONINE GAMMA-SYNTHASE"/>
    <property type="match status" value="1"/>
</dbReference>
<dbReference type="PANTHER" id="PTHR11808">
    <property type="entry name" value="TRANS-SULFURATION ENZYME FAMILY MEMBER"/>
    <property type="match status" value="1"/>
</dbReference>
<keyword evidence="3" id="KW-0663">Pyridoxal phosphate</keyword>
<dbReference type="PIRSF" id="PIRSF001434">
    <property type="entry name" value="CGS"/>
    <property type="match status" value="1"/>
</dbReference>
<evidence type="ECO:0000313" key="4">
    <source>
        <dbReference type="EMBL" id="SVB24690.1"/>
    </source>
</evidence>
<evidence type="ECO:0000256" key="3">
    <source>
        <dbReference type="ARBA" id="ARBA00022898"/>
    </source>
</evidence>
<proteinExistence type="inferred from homology"/>
<dbReference type="AlphaFoldDB" id="A0A382CF64"/>
<sequence length="388" mass="42049">VSSTKKYKGFTTKAVHIGQDPDPSTGAVIPPIHATSTYIQEEFGVPGEYVYSRSGNPTRRNLEINLAALENADHAVAFASGTAAVDACLRFLGPDDHVVCSESVYGGTYRLFEQVLRRTSGLDFTYVNTSDLEATEAAWNEQTRMLYIETPSNPLMQLTDIAASAELAQSTGALLVVDNTFMSPYLQRPLDHGAHLVLHSTTKFLNGHSDSIGGVVCTNREDLATSLDFISKSAGATLSPFEAWLIQRGVKTMALRMERSQETTKRLAAILNDHPKVQHVYYPGLEAHPDHALAKRQMSGFGAMLSFDLANFAASKIFLDALNVMVLAESLGGVETLISHPASMTHASIPENVRRDSGIGDGLIRISVGIEDTEDLVADLEQALERLG</sequence>
<evidence type="ECO:0008006" key="5">
    <source>
        <dbReference type="Google" id="ProtNLM"/>
    </source>
</evidence>
<dbReference type="GO" id="GO:0003962">
    <property type="term" value="F:cystathionine gamma-synthase activity"/>
    <property type="evidence" value="ECO:0007669"/>
    <property type="project" value="TreeGrafter"/>
</dbReference>
<dbReference type="SUPFAM" id="SSF53383">
    <property type="entry name" value="PLP-dependent transferases"/>
    <property type="match status" value="1"/>
</dbReference>
<protein>
    <recommendedName>
        <fullName evidence="5">Cystathionine gamma-synthase</fullName>
    </recommendedName>
</protein>
<dbReference type="Gene3D" id="3.90.1150.10">
    <property type="entry name" value="Aspartate Aminotransferase, domain 1"/>
    <property type="match status" value="1"/>
</dbReference>
<dbReference type="InterPro" id="IPR015422">
    <property type="entry name" value="PyrdxlP-dep_Trfase_small"/>
</dbReference>
<dbReference type="InterPro" id="IPR015421">
    <property type="entry name" value="PyrdxlP-dep_Trfase_major"/>
</dbReference>
<dbReference type="Pfam" id="PF01053">
    <property type="entry name" value="Cys_Met_Meta_PP"/>
    <property type="match status" value="1"/>
</dbReference>
<dbReference type="InterPro" id="IPR000277">
    <property type="entry name" value="Cys/Met-Metab_PyrdxlP-dep_enz"/>
</dbReference>
<comment type="similarity">
    <text evidence="2">Belongs to the trans-sulfuration enzymes family.</text>
</comment>
<evidence type="ECO:0000256" key="2">
    <source>
        <dbReference type="ARBA" id="ARBA00009077"/>
    </source>
</evidence>
<dbReference type="GO" id="GO:0004123">
    <property type="term" value="F:cystathionine gamma-lyase activity"/>
    <property type="evidence" value="ECO:0007669"/>
    <property type="project" value="TreeGrafter"/>
</dbReference>
<dbReference type="FunFam" id="3.40.640.10:FF:000009">
    <property type="entry name" value="Cystathionine gamma-synthase homolog"/>
    <property type="match status" value="1"/>
</dbReference>
<dbReference type="InterPro" id="IPR015424">
    <property type="entry name" value="PyrdxlP-dep_Trfase"/>
</dbReference>
<accession>A0A382CF64</accession>
<dbReference type="FunFam" id="3.90.1150.10:FF:000008">
    <property type="entry name" value="Cystathionine gamma-synthase"/>
    <property type="match status" value="1"/>
</dbReference>
<gene>
    <name evidence="4" type="ORF">METZ01_LOCUS177544</name>
</gene>
<dbReference type="GO" id="GO:0019343">
    <property type="term" value="P:cysteine biosynthetic process via cystathionine"/>
    <property type="evidence" value="ECO:0007669"/>
    <property type="project" value="TreeGrafter"/>
</dbReference>
<feature type="non-terminal residue" evidence="4">
    <location>
        <position position="1"/>
    </location>
</feature>
<evidence type="ECO:0000256" key="1">
    <source>
        <dbReference type="ARBA" id="ARBA00001933"/>
    </source>
</evidence>
<dbReference type="Gene3D" id="3.40.640.10">
    <property type="entry name" value="Type I PLP-dependent aspartate aminotransferase-like (Major domain)"/>
    <property type="match status" value="1"/>
</dbReference>
<comment type="cofactor">
    <cofactor evidence="1">
        <name>pyridoxal 5'-phosphate</name>
        <dbReference type="ChEBI" id="CHEBI:597326"/>
    </cofactor>
</comment>